<sequence length="325" mass="37476">MSSCVAEGFLQSRTLPPFLTIPVELPNRKTGHVNIGHPCPWAHFGWHIDPLSKRGWTFQEFLLARRVLFYGPYELLFHCQELGFRALAQSYINYPSNEQPSSKVFFNSSDRHGSWCELLRQYTFRTLSVYDDRPQAIAGVVVALEEAWGDRCVFGAWVSYFLEHLTWFNVANFHLHPSLERSNRAPSWSWLSIDGHVAILCRSKLRADCTITTNLLDVAKGAKLTLACRLISQLEWPSLESSRFTIYWDLEQSGEAGVKPCFYLYLGSESYQTSEQWFHAFALITIEEQTDVLRRIGIIDIHTRDVATMRDVEKKLQTRRHVALV</sequence>
<evidence type="ECO:0000313" key="2">
    <source>
        <dbReference type="Proteomes" id="UP000824596"/>
    </source>
</evidence>
<dbReference type="RefSeq" id="XP_044720355.1">
    <property type="nucleotide sequence ID" value="XM_044863823.1"/>
</dbReference>
<dbReference type="PANTHER" id="PTHR33112">
    <property type="entry name" value="DOMAIN PROTEIN, PUTATIVE-RELATED"/>
    <property type="match status" value="1"/>
</dbReference>
<gene>
    <name evidence="1" type="ORF">HRG_05352</name>
</gene>
<evidence type="ECO:0008006" key="3">
    <source>
        <dbReference type="Google" id="ProtNLM"/>
    </source>
</evidence>
<name>A0A9P8MXK3_9HYPO</name>
<comment type="caution">
    <text evidence="1">The sequence shown here is derived from an EMBL/GenBank/DDBJ whole genome shotgun (WGS) entry which is preliminary data.</text>
</comment>
<dbReference type="EMBL" id="JAIZPD010000005">
    <property type="protein sequence ID" value="KAH0962842.1"/>
    <property type="molecule type" value="Genomic_DNA"/>
</dbReference>
<proteinExistence type="predicted"/>
<reference evidence="1" key="1">
    <citation type="submission" date="2021-09" db="EMBL/GenBank/DDBJ databases">
        <title>A high-quality genome of the endoparasitic fungus Hirsutella rhossiliensis with a comparison of Hirsutella genomes reveals transposable elements contributing to genome size variation.</title>
        <authorList>
            <person name="Lin R."/>
            <person name="Jiao Y."/>
            <person name="Sun X."/>
            <person name="Ling J."/>
            <person name="Xie B."/>
            <person name="Cheng X."/>
        </authorList>
    </citation>
    <scope>NUCLEOTIDE SEQUENCE</scope>
    <source>
        <strain evidence="1">HR02</strain>
    </source>
</reference>
<organism evidence="1 2">
    <name type="scientific">Hirsutella rhossiliensis</name>
    <dbReference type="NCBI Taxonomy" id="111463"/>
    <lineage>
        <taxon>Eukaryota</taxon>
        <taxon>Fungi</taxon>
        <taxon>Dikarya</taxon>
        <taxon>Ascomycota</taxon>
        <taxon>Pezizomycotina</taxon>
        <taxon>Sordariomycetes</taxon>
        <taxon>Hypocreomycetidae</taxon>
        <taxon>Hypocreales</taxon>
        <taxon>Ophiocordycipitaceae</taxon>
        <taxon>Hirsutella</taxon>
    </lineage>
</organism>
<accession>A0A9P8MXK3</accession>
<dbReference type="GeneID" id="68354481"/>
<dbReference type="AlphaFoldDB" id="A0A9P8MXK3"/>
<keyword evidence="2" id="KW-1185">Reference proteome</keyword>
<protein>
    <recommendedName>
        <fullName evidence="3">Heterokaryon incompatibility domain-containing protein</fullName>
    </recommendedName>
</protein>
<dbReference type="OrthoDB" id="5125733at2759"/>
<evidence type="ECO:0000313" key="1">
    <source>
        <dbReference type="EMBL" id="KAH0962842.1"/>
    </source>
</evidence>
<dbReference type="Proteomes" id="UP000824596">
    <property type="component" value="Unassembled WGS sequence"/>
</dbReference>
<dbReference type="PANTHER" id="PTHR33112:SF10">
    <property type="entry name" value="TOL"/>
    <property type="match status" value="1"/>
</dbReference>